<feature type="transmembrane region" description="Helical" evidence="1">
    <location>
        <begin position="55"/>
        <end position="75"/>
    </location>
</feature>
<dbReference type="KEGG" id="pacr:FXN63_07140"/>
<feature type="domain" description="Prepilin type IV endopeptidase peptidase" evidence="2">
    <location>
        <begin position="8"/>
        <end position="115"/>
    </location>
</feature>
<dbReference type="Pfam" id="PF01478">
    <property type="entry name" value="Peptidase_A24"/>
    <property type="match status" value="1"/>
</dbReference>
<feature type="transmembrane region" description="Helical" evidence="1">
    <location>
        <begin position="87"/>
        <end position="107"/>
    </location>
</feature>
<sequence length="184" mass="19730">MSGGYLVLLWVLCGVVFVTDWLFRRVPNRLLLVVLAAYVVLRVADWAGLPAGTAIDLQSSLVGGVLAFVFLLPFYAFRAMGAGDVKYFAVLGLLMGPAGVLVVWLAGTALTGVHAVMQWIYASEAVPALANLGRVAGSWMDGGGGRLQRLATWIHDKRQGRRGIPYAAYMAIAAVAQPWISARL</sequence>
<dbReference type="GO" id="GO:0016020">
    <property type="term" value="C:membrane"/>
    <property type="evidence" value="ECO:0007669"/>
    <property type="project" value="InterPro"/>
</dbReference>
<dbReference type="Proteomes" id="UP000325161">
    <property type="component" value="Chromosome"/>
</dbReference>
<keyword evidence="1" id="KW-0472">Membrane</keyword>
<keyword evidence="1" id="KW-0812">Transmembrane</keyword>
<dbReference type="AlphaFoldDB" id="A0A5C0AXT2"/>
<dbReference type="EMBL" id="CP043046">
    <property type="protein sequence ID" value="QEI05640.1"/>
    <property type="molecule type" value="Genomic_DNA"/>
</dbReference>
<organism evidence="3 4">
    <name type="scientific">Pigmentiphaga aceris</name>
    <dbReference type="NCBI Taxonomy" id="1940612"/>
    <lineage>
        <taxon>Bacteria</taxon>
        <taxon>Pseudomonadati</taxon>
        <taxon>Pseudomonadota</taxon>
        <taxon>Betaproteobacteria</taxon>
        <taxon>Burkholderiales</taxon>
        <taxon>Alcaligenaceae</taxon>
        <taxon>Pigmentiphaga</taxon>
    </lineage>
</organism>
<evidence type="ECO:0000259" key="2">
    <source>
        <dbReference type="Pfam" id="PF01478"/>
    </source>
</evidence>
<keyword evidence="1" id="KW-1133">Transmembrane helix</keyword>
<gene>
    <name evidence="3" type="ORF">FXN63_07140</name>
</gene>
<keyword evidence="4" id="KW-1185">Reference proteome</keyword>
<dbReference type="OrthoDB" id="5953125at2"/>
<accession>A0A5C0AXT2</accession>
<reference evidence="3 4" key="1">
    <citation type="submission" date="2019-08" db="EMBL/GenBank/DDBJ databases">
        <title>Amphibian skin-associated Pigmentiphaga: genome sequence and occurrence across geography and hosts.</title>
        <authorList>
            <person name="Bletz M.C."/>
            <person name="Bunk B."/>
            <person name="Sproeer C."/>
            <person name="Biwer P."/>
            <person name="Reiter S."/>
            <person name="Rabemananjara F.C.E."/>
            <person name="Schulz S."/>
            <person name="Overmann J."/>
            <person name="Vences M."/>
        </authorList>
    </citation>
    <scope>NUCLEOTIDE SEQUENCE [LARGE SCALE GENOMIC DNA]</scope>
    <source>
        <strain evidence="3 4">Mada1488</strain>
    </source>
</reference>
<feature type="transmembrane region" description="Helical" evidence="1">
    <location>
        <begin position="6"/>
        <end position="23"/>
    </location>
</feature>
<dbReference type="GO" id="GO:0004190">
    <property type="term" value="F:aspartic-type endopeptidase activity"/>
    <property type="evidence" value="ECO:0007669"/>
    <property type="project" value="InterPro"/>
</dbReference>
<dbReference type="RefSeq" id="WP_148814023.1">
    <property type="nucleotide sequence ID" value="NZ_CP043046.1"/>
</dbReference>
<feature type="transmembrane region" description="Helical" evidence="1">
    <location>
        <begin position="30"/>
        <end position="49"/>
    </location>
</feature>
<evidence type="ECO:0000256" key="1">
    <source>
        <dbReference type="SAM" id="Phobius"/>
    </source>
</evidence>
<dbReference type="Gene3D" id="1.20.120.1220">
    <property type="match status" value="1"/>
</dbReference>
<evidence type="ECO:0000313" key="3">
    <source>
        <dbReference type="EMBL" id="QEI05640.1"/>
    </source>
</evidence>
<protein>
    <submittedName>
        <fullName evidence="3">Prepilin peptidase</fullName>
    </submittedName>
</protein>
<dbReference type="InterPro" id="IPR000045">
    <property type="entry name" value="Prepilin_IV_endopep_pep"/>
</dbReference>
<name>A0A5C0AXT2_9BURK</name>
<proteinExistence type="predicted"/>
<evidence type="ECO:0000313" key="4">
    <source>
        <dbReference type="Proteomes" id="UP000325161"/>
    </source>
</evidence>